<gene>
    <name evidence="3" type="ORF">SASPL_101343</name>
</gene>
<evidence type="ECO:0000313" key="3">
    <source>
        <dbReference type="EMBL" id="KAG6436444.1"/>
    </source>
</evidence>
<comment type="caution">
    <text evidence="3">The sequence shown here is derived from an EMBL/GenBank/DDBJ whole genome shotgun (WGS) entry which is preliminary data.</text>
</comment>
<feature type="transmembrane region" description="Helical" evidence="2">
    <location>
        <begin position="85"/>
        <end position="104"/>
    </location>
</feature>
<dbReference type="EMBL" id="PNBA02000001">
    <property type="protein sequence ID" value="KAG6436444.1"/>
    <property type="molecule type" value="Genomic_DNA"/>
</dbReference>
<accession>A0A8X8YQQ3</accession>
<organism evidence="3">
    <name type="scientific">Salvia splendens</name>
    <name type="common">Scarlet sage</name>
    <dbReference type="NCBI Taxonomy" id="180675"/>
    <lineage>
        <taxon>Eukaryota</taxon>
        <taxon>Viridiplantae</taxon>
        <taxon>Streptophyta</taxon>
        <taxon>Embryophyta</taxon>
        <taxon>Tracheophyta</taxon>
        <taxon>Spermatophyta</taxon>
        <taxon>Magnoliopsida</taxon>
        <taxon>eudicotyledons</taxon>
        <taxon>Gunneridae</taxon>
        <taxon>Pentapetalae</taxon>
        <taxon>asterids</taxon>
        <taxon>lamiids</taxon>
        <taxon>Lamiales</taxon>
        <taxon>Lamiaceae</taxon>
        <taxon>Nepetoideae</taxon>
        <taxon>Mentheae</taxon>
        <taxon>Salviinae</taxon>
        <taxon>Salvia</taxon>
        <taxon>Salvia subgen. Calosphace</taxon>
        <taxon>core Calosphace</taxon>
    </lineage>
</organism>
<keyword evidence="2" id="KW-0812">Transmembrane</keyword>
<evidence type="ECO:0000256" key="1">
    <source>
        <dbReference type="SAM" id="MobiDB-lite"/>
    </source>
</evidence>
<protein>
    <submittedName>
        <fullName evidence="3">Uncharacterized protein</fullName>
    </submittedName>
</protein>
<evidence type="ECO:0000256" key="2">
    <source>
        <dbReference type="SAM" id="Phobius"/>
    </source>
</evidence>
<reference evidence="3" key="2">
    <citation type="submission" date="2020-08" db="EMBL/GenBank/DDBJ databases">
        <title>Plant Genome Project.</title>
        <authorList>
            <person name="Zhang R.-G."/>
        </authorList>
    </citation>
    <scope>NUCLEOTIDE SEQUENCE</scope>
    <source>
        <strain evidence="3">Huo1</strain>
        <tissue evidence="3">Leaf</tissue>
    </source>
</reference>
<name>A0A8X8YQQ3_SALSN</name>
<keyword evidence="2" id="KW-0472">Membrane</keyword>
<dbReference type="AlphaFoldDB" id="A0A8X8YQQ3"/>
<dbReference type="Proteomes" id="UP000298416">
    <property type="component" value="Unassembled WGS sequence"/>
</dbReference>
<feature type="transmembrane region" description="Helical" evidence="2">
    <location>
        <begin position="61"/>
        <end position="79"/>
    </location>
</feature>
<feature type="region of interest" description="Disordered" evidence="1">
    <location>
        <begin position="36"/>
        <end position="58"/>
    </location>
</feature>
<evidence type="ECO:0000313" key="4">
    <source>
        <dbReference type="Proteomes" id="UP000298416"/>
    </source>
</evidence>
<keyword evidence="2" id="KW-1133">Transmembrane helix</keyword>
<keyword evidence="4" id="KW-1185">Reference proteome</keyword>
<proteinExistence type="predicted"/>
<sequence length="181" mass="20106">MDGQTKLTRTNSSLLSSSTTIRSSIHNLSSVSEIAPDSDAEDLEEQKPHSRPLPSPVRSGVAAPVAAAFLLLYALFAFFTSNDLATSESLLSALIFVKIFLCLLSRNKCLVSRNVNFFKQICDEYGKRLGFLHFASRTHSKPVQWFIGEAESEELESRKIVREGVEFYSNDDFYAGESGEL</sequence>
<reference evidence="3" key="1">
    <citation type="submission" date="2018-01" db="EMBL/GenBank/DDBJ databases">
        <authorList>
            <person name="Mao J.F."/>
        </authorList>
    </citation>
    <scope>NUCLEOTIDE SEQUENCE</scope>
    <source>
        <strain evidence="3">Huo1</strain>
        <tissue evidence="3">Leaf</tissue>
    </source>
</reference>